<reference evidence="3" key="1">
    <citation type="journal article" date="2010" name="Genome Res.">
        <title>Population genomic sequencing of Coccidioides fungi reveals recent hybridization and transposon control.</title>
        <authorList>
            <person name="Neafsey D.E."/>
            <person name="Barker B.M."/>
            <person name="Sharpton T.J."/>
            <person name="Stajich J.E."/>
            <person name="Park D.J."/>
            <person name="Whiston E."/>
            <person name="Hung C.-Y."/>
            <person name="McMahan C."/>
            <person name="White J."/>
            <person name="Sykes S."/>
            <person name="Heiman D."/>
            <person name="Young S."/>
            <person name="Zeng Q."/>
            <person name="Abouelleil A."/>
            <person name="Aftuck L."/>
            <person name="Bessette D."/>
            <person name="Brown A."/>
            <person name="FitzGerald M."/>
            <person name="Lui A."/>
            <person name="Macdonald J.P."/>
            <person name="Priest M."/>
            <person name="Orbach M.J."/>
            <person name="Galgiani J.N."/>
            <person name="Kirkland T.N."/>
            <person name="Cole G.T."/>
            <person name="Birren B.W."/>
            <person name="Henn M.R."/>
            <person name="Taylor J.W."/>
            <person name="Rounsley S.D."/>
        </authorList>
    </citation>
    <scope>NUCLEOTIDE SEQUENCE [LARGE SCALE GENOMIC DNA]</scope>
    <source>
        <strain evidence="3">RMSCC 2394</strain>
    </source>
</reference>
<evidence type="ECO:0000313" key="3">
    <source>
        <dbReference type="Proteomes" id="UP000054565"/>
    </source>
</evidence>
<gene>
    <name evidence="2" type="ORF">CIRG_08388</name>
</gene>
<feature type="region of interest" description="Disordered" evidence="1">
    <location>
        <begin position="109"/>
        <end position="132"/>
    </location>
</feature>
<dbReference type="AlphaFoldDB" id="A0A0J7BEX8"/>
<feature type="compositionally biased region" description="Basic and acidic residues" evidence="1">
    <location>
        <begin position="122"/>
        <end position="132"/>
    </location>
</feature>
<dbReference type="Proteomes" id="UP000054565">
    <property type="component" value="Unassembled WGS sequence"/>
</dbReference>
<protein>
    <submittedName>
        <fullName evidence="2">Uncharacterized protein</fullName>
    </submittedName>
</protein>
<name>A0A0J7BEX8_COCIT</name>
<evidence type="ECO:0000256" key="1">
    <source>
        <dbReference type="SAM" id="MobiDB-lite"/>
    </source>
</evidence>
<evidence type="ECO:0000313" key="2">
    <source>
        <dbReference type="EMBL" id="KMP08707.1"/>
    </source>
</evidence>
<accession>A0A0J7BEX8</accession>
<feature type="region of interest" description="Disordered" evidence="1">
    <location>
        <begin position="53"/>
        <end position="72"/>
    </location>
</feature>
<dbReference type="EMBL" id="DS028098">
    <property type="protein sequence ID" value="KMP08707.1"/>
    <property type="molecule type" value="Genomic_DNA"/>
</dbReference>
<feature type="compositionally biased region" description="Polar residues" evidence="1">
    <location>
        <begin position="109"/>
        <end position="118"/>
    </location>
</feature>
<organism evidence="2 3">
    <name type="scientific">Coccidioides immitis RMSCC 2394</name>
    <dbReference type="NCBI Taxonomy" id="404692"/>
    <lineage>
        <taxon>Eukaryota</taxon>
        <taxon>Fungi</taxon>
        <taxon>Dikarya</taxon>
        <taxon>Ascomycota</taxon>
        <taxon>Pezizomycotina</taxon>
        <taxon>Eurotiomycetes</taxon>
        <taxon>Eurotiomycetidae</taxon>
        <taxon>Onygenales</taxon>
        <taxon>Onygenaceae</taxon>
        <taxon>Coccidioides</taxon>
    </lineage>
</organism>
<proteinExistence type="predicted"/>
<sequence>MDEGVREQQSLVGRRGVCRGLPAIGESGASRPEWVAPSTVKKHCFRLPRKRQQHGLIITSHDADKTPTSKGIETEISQCQKEEKTATWKLQIRGTHLLQLRQDIYVQHKTQMGRTSPSLEGRISEMDIKEPE</sequence>